<comment type="similarity">
    <text evidence="2 6">Belongs to the GerABKA family.</text>
</comment>
<accession>A0A366XUQ1</accession>
<evidence type="ECO:0000313" key="9">
    <source>
        <dbReference type="EMBL" id="RBW68499.1"/>
    </source>
</evidence>
<reference evidence="9 10" key="1">
    <citation type="submission" date="2018-07" db="EMBL/GenBank/DDBJ databases">
        <title>Lottiidibacillus patelloidae gen. nov., sp. nov., isolated from the intestinal tract of a marine limpet and the reclassification of B. taeanensis BH030017T, B. algicola KMM 3737T and B. hwajinpoensis SW-72T as genus Lottiidibacillus.</title>
        <authorList>
            <person name="Liu R."/>
            <person name="Huang Z."/>
        </authorList>
    </citation>
    <scope>NUCLEOTIDE SEQUENCE [LARGE SCALE GENOMIC DNA]</scope>
    <source>
        <strain evidence="9 10">BH030017</strain>
    </source>
</reference>
<gene>
    <name evidence="9" type="ORF">DS031_16110</name>
</gene>
<evidence type="ECO:0000256" key="8">
    <source>
        <dbReference type="SAM" id="Phobius"/>
    </source>
</evidence>
<feature type="compositionally biased region" description="Basic and acidic residues" evidence="7">
    <location>
        <begin position="509"/>
        <end position="518"/>
    </location>
</feature>
<dbReference type="InterPro" id="IPR004995">
    <property type="entry name" value="Spore_Ger"/>
</dbReference>
<comment type="subcellular location">
    <subcellularLocation>
        <location evidence="6">Cell membrane</location>
    </subcellularLocation>
    <subcellularLocation>
        <location evidence="1">Membrane</location>
        <topology evidence="1">Multi-pass membrane protein</topology>
    </subcellularLocation>
</comment>
<name>A0A366XUQ1_9BACI</name>
<feature type="transmembrane region" description="Helical" evidence="8">
    <location>
        <begin position="413"/>
        <end position="435"/>
    </location>
</feature>
<dbReference type="AlphaFoldDB" id="A0A366XUQ1"/>
<dbReference type="PANTHER" id="PTHR22550">
    <property type="entry name" value="SPORE GERMINATION PROTEIN"/>
    <property type="match status" value="1"/>
</dbReference>
<organism evidence="9 10">
    <name type="scientific">Bacillus taeanensis</name>
    <dbReference type="NCBI Taxonomy" id="273032"/>
    <lineage>
        <taxon>Bacteria</taxon>
        <taxon>Bacillati</taxon>
        <taxon>Bacillota</taxon>
        <taxon>Bacilli</taxon>
        <taxon>Bacillales</taxon>
        <taxon>Bacillaceae</taxon>
        <taxon>Bacillus</taxon>
    </lineage>
</organism>
<keyword evidence="10" id="KW-1185">Reference proteome</keyword>
<keyword evidence="3 8" id="KW-0812">Transmembrane</keyword>
<dbReference type="OrthoDB" id="9772630at2"/>
<dbReference type="InterPro" id="IPR050768">
    <property type="entry name" value="UPF0353/GerABKA_families"/>
</dbReference>
<evidence type="ECO:0000256" key="5">
    <source>
        <dbReference type="ARBA" id="ARBA00023136"/>
    </source>
</evidence>
<proteinExistence type="inferred from homology"/>
<dbReference type="EMBL" id="QOCW01000019">
    <property type="protein sequence ID" value="RBW68499.1"/>
    <property type="molecule type" value="Genomic_DNA"/>
</dbReference>
<keyword evidence="5 6" id="KW-0472">Membrane</keyword>
<dbReference type="PANTHER" id="PTHR22550:SF5">
    <property type="entry name" value="LEUCINE ZIPPER PROTEIN 4"/>
    <property type="match status" value="1"/>
</dbReference>
<protein>
    <submittedName>
        <fullName evidence="9">Spore germination protein</fullName>
    </submittedName>
</protein>
<evidence type="ECO:0000256" key="4">
    <source>
        <dbReference type="ARBA" id="ARBA00022989"/>
    </source>
</evidence>
<sequence>MGWLKKILLSQKSHEQAKSTNHELLALGEDASPLSKDFQQNKIEIEKAFKNAADFRMEKVHIGKEEGLICYLSSMTDSSLLAEQIMKPLSVSAQQERSISNLKEFEAFRKEFFSGVVYQFRDTIHELIADVLAGYAVTIINGQTKTLSLQVGNIKYRSIEEPSTQTVIRGPKEGFTESMDTNISLLRRRIQNPYLKFETTIVGKDTRTPITIAYIDGVINEGILEEVKKRVNKISTHAIFDSGNIEEYITDKSLTLFPLIYNTERPDSAAANLLEGKAALIVNGSPFVLIVPTVFVDFFEATEDYYHSFFIGSFIRLIRYAAFMVALILPSLYVAITAFHHELVPSDLLFSLQAQREGVPFPAVIELLIMEVTFEILREAGIRMPRAVGQTISIVGALVIGQAAVEAGLVSNALVIVIALTALATFVSPIASFTISARLLRFLFVFMAAVFGLYGILLALFFMVAHLVSLRSFGVPYLAPVAPFIVEDQEDVFVRLLSWANQRRPHYLKTESPLKHPNSDSPSPPTDKGDEES</sequence>
<feature type="transmembrane region" description="Helical" evidence="8">
    <location>
        <begin position="317"/>
        <end position="339"/>
    </location>
</feature>
<keyword evidence="4 8" id="KW-1133">Transmembrane helix</keyword>
<evidence type="ECO:0000256" key="7">
    <source>
        <dbReference type="SAM" id="MobiDB-lite"/>
    </source>
</evidence>
<dbReference type="GO" id="GO:0005886">
    <property type="term" value="C:plasma membrane"/>
    <property type="evidence" value="ECO:0007669"/>
    <property type="project" value="UniProtKB-SubCell"/>
</dbReference>
<comment type="caution">
    <text evidence="9">The sequence shown here is derived from an EMBL/GenBank/DDBJ whole genome shotgun (WGS) entry which is preliminary data.</text>
</comment>
<feature type="region of interest" description="Disordered" evidence="7">
    <location>
        <begin position="509"/>
        <end position="533"/>
    </location>
</feature>
<dbReference type="RefSeq" id="WP_113807097.1">
    <property type="nucleotide sequence ID" value="NZ_QOCW01000019.1"/>
</dbReference>
<dbReference type="Proteomes" id="UP000253314">
    <property type="component" value="Unassembled WGS sequence"/>
</dbReference>
<evidence type="ECO:0000256" key="1">
    <source>
        <dbReference type="ARBA" id="ARBA00004141"/>
    </source>
</evidence>
<evidence type="ECO:0000256" key="3">
    <source>
        <dbReference type="ARBA" id="ARBA00022692"/>
    </source>
</evidence>
<dbReference type="GO" id="GO:0009847">
    <property type="term" value="P:spore germination"/>
    <property type="evidence" value="ECO:0007669"/>
    <property type="project" value="UniProtKB-UniRule"/>
</dbReference>
<evidence type="ECO:0000313" key="10">
    <source>
        <dbReference type="Proteomes" id="UP000253314"/>
    </source>
</evidence>
<dbReference type="Pfam" id="PF03323">
    <property type="entry name" value="GerA"/>
    <property type="match status" value="1"/>
</dbReference>
<dbReference type="PIRSF" id="PIRSF005690">
    <property type="entry name" value="GerBA"/>
    <property type="match status" value="1"/>
</dbReference>
<evidence type="ECO:0000256" key="2">
    <source>
        <dbReference type="ARBA" id="ARBA00005278"/>
    </source>
</evidence>
<evidence type="ECO:0000256" key="6">
    <source>
        <dbReference type="PIRNR" id="PIRNR005690"/>
    </source>
</evidence>
<feature type="transmembrane region" description="Helical" evidence="8">
    <location>
        <begin position="442"/>
        <end position="468"/>
    </location>
</feature>